<gene>
    <name evidence="2" type="ORF">MYCFIDRAFT_210207</name>
</gene>
<evidence type="ECO:0000256" key="1">
    <source>
        <dbReference type="SAM" id="MobiDB-lite"/>
    </source>
</evidence>
<evidence type="ECO:0000313" key="2">
    <source>
        <dbReference type="EMBL" id="EME85343.1"/>
    </source>
</evidence>
<organism evidence="2 3">
    <name type="scientific">Pseudocercospora fijiensis (strain CIRAD86)</name>
    <name type="common">Black leaf streak disease fungus</name>
    <name type="synonym">Mycosphaerella fijiensis</name>
    <dbReference type="NCBI Taxonomy" id="383855"/>
    <lineage>
        <taxon>Eukaryota</taxon>
        <taxon>Fungi</taxon>
        <taxon>Dikarya</taxon>
        <taxon>Ascomycota</taxon>
        <taxon>Pezizomycotina</taxon>
        <taxon>Dothideomycetes</taxon>
        <taxon>Dothideomycetidae</taxon>
        <taxon>Mycosphaerellales</taxon>
        <taxon>Mycosphaerellaceae</taxon>
        <taxon>Pseudocercospora</taxon>
    </lineage>
</organism>
<dbReference type="KEGG" id="pfj:MYCFIDRAFT_210207"/>
<feature type="compositionally biased region" description="Low complexity" evidence="1">
    <location>
        <begin position="1"/>
        <end position="25"/>
    </location>
</feature>
<dbReference type="RefSeq" id="XP_007922990.1">
    <property type="nucleotide sequence ID" value="XM_007924799.1"/>
</dbReference>
<dbReference type="GeneID" id="19337026"/>
<dbReference type="Proteomes" id="UP000016932">
    <property type="component" value="Unassembled WGS sequence"/>
</dbReference>
<proteinExistence type="predicted"/>
<sequence length="72" mass="8072">MLCDVSPISSVLQQQPPPSSAASKSYFHLPSGTRHSECYAGIRSDHLPIATFMRFDTLDDSKIRPSHQTRRN</sequence>
<accession>M3B7P7</accession>
<keyword evidence="3" id="KW-1185">Reference proteome</keyword>
<dbReference type="AlphaFoldDB" id="M3B7P7"/>
<dbReference type="VEuPathDB" id="FungiDB:MYCFIDRAFT_210207"/>
<protein>
    <submittedName>
        <fullName evidence="2">Uncharacterized protein</fullName>
    </submittedName>
</protein>
<reference evidence="2 3" key="1">
    <citation type="journal article" date="2012" name="PLoS Pathog.">
        <title>Diverse lifestyles and strategies of plant pathogenesis encoded in the genomes of eighteen Dothideomycetes fungi.</title>
        <authorList>
            <person name="Ohm R.A."/>
            <person name="Feau N."/>
            <person name="Henrissat B."/>
            <person name="Schoch C.L."/>
            <person name="Horwitz B.A."/>
            <person name="Barry K.W."/>
            <person name="Condon B.J."/>
            <person name="Copeland A.C."/>
            <person name="Dhillon B."/>
            <person name="Glaser F."/>
            <person name="Hesse C.N."/>
            <person name="Kosti I."/>
            <person name="LaButti K."/>
            <person name="Lindquist E.A."/>
            <person name="Lucas S."/>
            <person name="Salamov A.A."/>
            <person name="Bradshaw R.E."/>
            <person name="Ciuffetti L."/>
            <person name="Hamelin R.C."/>
            <person name="Kema G.H.J."/>
            <person name="Lawrence C."/>
            <person name="Scott J.A."/>
            <person name="Spatafora J.W."/>
            <person name="Turgeon B.G."/>
            <person name="de Wit P.J.G.M."/>
            <person name="Zhong S."/>
            <person name="Goodwin S.B."/>
            <person name="Grigoriev I.V."/>
        </authorList>
    </citation>
    <scope>NUCLEOTIDE SEQUENCE [LARGE SCALE GENOMIC DNA]</scope>
    <source>
        <strain evidence="2 3">CIRAD86</strain>
    </source>
</reference>
<name>M3B7P7_PSEFD</name>
<feature type="region of interest" description="Disordered" evidence="1">
    <location>
        <begin position="1"/>
        <end position="27"/>
    </location>
</feature>
<evidence type="ECO:0000313" key="3">
    <source>
        <dbReference type="Proteomes" id="UP000016932"/>
    </source>
</evidence>
<dbReference type="HOGENOM" id="CLU_2723279_0_0_1"/>
<dbReference type="EMBL" id="KB446556">
    <property type="protein sequence ID" value="EME85343.1"/>
    <property type="molecule type" value="Genomic_DNA"/>
</dbReference>